<sequence length="86" mass="9613">MNAQEKRRKARAEKQAAWKQANPLSVGVKAKPVRQVLILNRKAVDRVEKAIAVQTTKYYPSADNICLPQVAIYAAGHRKSENVTAR</sequence>
<dbReference type="AlphaFoldDB" id="A0A9J6PUX5"/>
<dbReference type="RefSeq" id="WP_267144335.1">
    <property type="nucleotide sequence ID" value="NZ_JAODIL010000081.1"/>
</dbReference>
<evidence type="ECO:0000313" key="2">
    <source>
        <dbReference type="Proteomes" id="UP001064262"/>
    </source>
</evidence>
<proteinExistence type="predicted"/>
<evidence type="ECO:0000313" key="1">
    <source>
        <dbReference type="EMBL" id="MCU5780462.1"/>
    </source>
</evidence>
<accession>A0A9J6PUX5</accession>
<keyword evidence="2" id="KW-1185">Reference proteome</keyword>
<evidence type="ECO:0008006" key="3">
    <source>
        <dbReference type="Google" id="ProtNLM"/>
    </source>
</evidence>
<organism evidence="1 2">
    <name type="scientific">Winslowiella arboricola</name>
    <dbReference type="NCBI Taxonomy" id="2978220"/>
    <lineage>
        <taxon>Bacteria</taxon>
        <taxon>Pseudomonadati</taxon>
        <taxon>Pseudomonadota</taxon>
        <taxon>Gammaproteobacteria</taxon>
        <taxon>Enterobacterales</taxon>
        <taxon>Erwiniaceae</taxon>
        <taxon>Winslowiella</taxon>
    </lineage>
</organism>
<comment type="caution">
    <text evidence="1">The sequence shown here is derived from an EMBL/GenBank/DDBJ whole genome shotgun (WGS) entry which is preliminary data.</text>
</comment>
<name>A0A9J6PUX5_9GAMM</name>
<protein>
    <recommendedName>
        <fullName evidence="3">Antitermination protein</fullName>
    </recommendedName>
</protein>
<dbReference type="EMBL" id="JAODIM010000043">
    <property type="protein sequence ID" value="MCU5780462.1"/>
    <property type="molecule type" value="Genomic_DNA"/>
</dbReference>
<gene>
    <name evidence="1" type="ORF">N5923_23500</name>
</gene>
<dbReference type="Pfam" id="PF25694">
    <property type="entry name" value="N_peptide"/>
    <property type="match status" value="1"/>
</dbReference>
<dbReference type="Proteomes" id="UP001064262">
    <property type="component" value="Unassembled WGS sequence"/>
</dbReference>
<reference evidence="1" key="1">
    <citation type="submission" date="2022-09" db="EMBL/GenBank/DDBJ databases">
        <title>Winslowiella arboricola sp. nov., isolated from bleeding cankers on broadleaf hosts.</title>
        <authorList>
            <person name="Brady C."/>
            <person name="Kaur S."/>
            <person name="Crampton B."/>
            <person name="Maddock D."/>
            <person name="Arnold D."/>
            <person name="Denman S."/>
        </authorList>
    </citation>
    <scope>NUCLEOTIDE SEQUENCE</scope>
    <source>
        <strain evidence="1">BAC 15a-03b</strain>
    </source>
</reference>
<dbReference type="InterPro" id="IPR057902">
    <property type="entry name" value="N_peptide"/>
</dbReference>